<evidence type="ECO:0000256" key="5">
    <source>
        <dbReference type="ARBA" id="ARBA00022989"/>
    </source>
</evidence>
<dbReference type="EMBL" id="PVTP01000008">
    <property type="protein sequence ID" value="PRY76648.1"/>
    <property type="molecule type" value="Genomic_DNA"/>
</dbReference>
<keyword evidence="2 7" id="KW-0813">Transport</keyword>
<dbReference type="CDD" id="cd06261">
    <property type="entry name" value="TM_PBP2"/>
    <property type="match status" value="1"/>
</dbReference>
<evidence type="ECO:0000313" key="9">
    <source>
        <dbReference type="EMBL" id="PRY76648.1"/>
    </source>
</evidence>
<dbReference type="SUPFAM" id="SSF161098">
    <property type="entry name" value="MetI-like"/>
    <property type="match status" value="1"/>
</dbReference>
<feature type="transmembrane region" description="Helical" evidence="7">
    <location>
        <begin position="74"/>
        <end position="98"/>
    </location>
</feature>
<dbReference type="PROSITE" id="PS50928">
    <property type="entry name" value="ABC_TM1"/>
    <property type="match status" value="1"/>
</dbReference>
<dbReference type="AlphaFoldDB" id="A0A2T0VXB8"/>
<evidence type="ECO:0000256" key="4">
    <source>
        <dbReference type="ARBA" id="ARBA00022692"/>
    </source>
</evidence>
<keyword evidence="10" id="KW-1185">Reference proteome</keyword>
<reference evidence="9 10" key="1">
    <citation type="submission" date="2018-03" db="EMBL/GenBank/DDBJ databases">
        <title>Genomic Encyclopedia of Archaeal and Bacterial Type Strains, Phase II (KMG-II): from individual species to whole genera.</title>
        <authorList>
            <person name="Goeker M."/>
        </authorList>
    </citation>
    <scope>NUCLEOTIDE SEQUENCE [LARGE SCALE GENOMIC DNA]</scope>
    <source>
        <strain evidence="9 10">DSM 101533</strain>
    </source>
</reference>
<dbReference type="PANTHER" id="PTHR43744:SF12">
    <property type="entry name" value="ABC TRANSPORTER PERMEASE PROTEIN MG189-RELATED"/>
    <property type="match status" value="1"/>
</dbReference>
<dbReference type="OrthoDB" id="9815445at2"/>
<keyword evidence="9" id="KW-0762">Sugar transport</keyword>
<evidence type="ECO:0000256" key="6">
    <source>
        <dbReference type="ARBA" id="ARBA00023136"/>
    </source>
</evidence>
<gene>
    <name evidence="9" type="ORF">CLV80_108112</name>
</gene>
<comment type="caution">
    <text evidence="9">The sequence shown here is derived from an EMBL/GenBank/DDBJ whole genome shotgun (WGS) entry which is preliminary data.</text>
</comment>
<evidence type="ECO:0000313" key="10">
    <source>
        <dbReference type="Proteomes" id="UP000238007"/>
    </source>
</evidence>
<dbReference type="InterPro" id="IPR000515">
    <property type="entry name" value="MetI-like"/>
</dbReference>
<proteinExistence type="inferred from homology"/>
<dbReference type="Pfam" id="PF00528">
    <property type="entry name" value="BPD_transp_1"/>
    <property type="match status" value="1"/>
</dbReference>
<evidence type="ECO:0000256" key="7">
    <source>
        <dbReference type="RuleBase" id="RU363032"/>
    </source>
</evidence>
<comment type="similarity">
    <text evidence="7">Belongs to the binding-protein-dependent transport system permease family.</text>
</comment>
<dbReference type="GO" id="GO:0055085">
    <property type="term" value="P:transmembrane transport"/>
    <property type="evidence" value="ECO:0007669"/>
    <property type="project" value="InterPro"/>
</dbReference>
<feature type="domain" description="ABC transmembrane type-1" evidence="8">
    <location>
        <begin position="75"/>
        <end position="264"/>
    </location>
</feature>
<protein>
    <submittedName>
        <fullName evidence="9">Multiple sugar transport system permease protein</fullName>
    </submittedName>
</protein>
<evidence type="ECO:0000256" key="2">
    <source>
        <dbReference type="ARBA" id="ARBA00022448"/>
    </source>
</evidence>
<name>A0A2T0VXB8_9RHOB</name>
<keyword evidence="6 7" id="KW-0472">Membrane</keyword>
<dbReference type="Gene3D" id="1.10.3720.10">
    <property type="entry name" value="MetI-like"/>
    <property type="match status" value="1"/>
</dbReference>
<evidence type="ECO:0000256" key="3">
    <source>
        <dbReference type="ARBA" id="ARBA00022475"/>
    </source>
</evidence>
<accession>A0A2T0VXB8</accession>
<keyword evidence="4 7" id="KW-0812">Transmembrane</keyword>
<dbReference type="InterPro" id="IPR035906">
    <property type="entry name" value="MetI-like_sf"/>
</dbReference>
<feature type="transmembrane region" description="Helical" evidence="7">
    <location>
        <begin position="12"/>
        <end position="35"/>
    </location>
</feature>
<feature type="transmembrane region" description="Helical" evidence="7">
    <location>
        <begin position="110"/>
        <end position="131"/>
    </location>
</feature>
<organism evidence="9 10">
    <name type="scientific">Yoonia maritima</name>
    <dbReference type="NCBI Taxonomy" id="1435347"/>
    <lineage>
        <taxon>Bacteria</taxon>
        <taxon>Pseudomonadati</taxon>
        <taxon>Pseudomonadota</taxon>
        <taxon>Alphaproteobacteria</taxon>
        <taxon>Rhodobacterales</taxon>
        <taxon>Paracoccaceae</taxon>
        <taxon>Yoonia</taxon>
    </lineage>
</organism>
<evidence type="ECO:0000259" key="8">
    <source>
        <dbReference type="PROSITE" id="PS50928"/>
    </source>
</evidence>
<dbReference type="Proteomes" id="UP000238007">
    <property type="component" value="Unassembled WGS sequence"/>
</dbReference>
<dbReference type="GO" id="GO:0005886">
    <property type="term" value="C:plasma membrane"/>
    <property type="evidence" value="ECO:0007669"/>
    <property type="project" value="UniProtKB-SubCell"/>
</dbReference>
<comment type="subcellular location">
    <subcellularLocation>
        <location evidence="1 7">Cell membrane</location>
        <topology evidence="1 7">Multi-pass membrane protein</topology>
    </subcellularLocation>
</comment>
<keyword evidence="5 7" id="KW-1133">Transmembrane helix</keyword>
<dbReference type="PANTHER" id="PTHR43744">
    <property type="entry name" value="ABC TRANSPORTER PERMEASE PROTEIN MG189-RELATED-RELATED"/>
    <property type="match status" value="1"/>
</dbReference>
<feature type="transmembrane region" description="Helical" evidence="7">
    <location>
        <begin position="185"/>
        <end position="210"/>
    </location>
</feature>
<feature type="transmembrane region" description="Helical" evidence="7">
    <location>
        <begin position="143"/>
        <end position="164"/>
    </location>
</feature>
<keyword evidence="3" id="KW-1003">Cell membrane</keyword>
<feature type="transmembrane region" description="Helical" evidence="7">
    <location>
        <begin position="243"/>
        <end position="264"/>
    </location>
</feature>
<evidence type="ECO:0000256" key="1">
    <source>
        <dbReference type="ARBA" id="ARBA00004651"/>
    </source>
</evidence>
<sequence length="280" mass="31755">MTPTTIRRINWMGGAFTILTVLIAVLWAFPIYWGIISSLKPENEVVRPYIELWPDTLTFEHYWFALTQTQIGKWYINSIATSVGVTVLTVSTSLFAGYAISQLRFPGRRVLWWLILASFMVPTQVLIINHFVLMANMSLLNSWAGIILPQLIHPVIVIVFKQFFDQVPKDFREAAAMDNASEWAVLFKIYIPMNWGVITALSIVTFIWAWNAFLWPFLAVTKTEMMTITVGITQVFDAFGVYYARQLSAAVLAGFPVALVYLVFQRRVTQAITLSAGIKG</sequence>
<dbReference type="RefSeq" id="WP_106358294.1">
    <property type="nucleotide sequence ID" value="NZ_PVTP01000008.1"/>
</dbReference>